<evidence type="ECO:0000256" key="4">
    <source>
        <dbReference type="ARBA" id="ARBA00023204"/>
    </source>
</evidence>
<accession>A0A506TV79</accession>
<dbReference type="Gene3D" id="1.10.340.30">
    <property type="entry name" value="Hypothetical protein, domain 2"/>
    <property type="match status" value="1"/>
</dbReference>
<dbReference type="RefSeq" id="WP_141168278.1">
    <property type="nucleotide sequence ID" value="NZ_VHLH01000041.1"/>
</dbReference>
<evidence type="ECO:0000256" key="1">
    <source>
        <dbReference type="ARBA" id="ARBA00000086"/>
    </source>
</evidence>
<dbReference type="InterPro" id="IPR003265">
    <property type="entry name" value="HhH-GPD_domain"/>
</dbReference>
<dbReference type="Gene3D" id="1.10.1670.40">
    <property type="match status" value="1"/>
</dbReference>
<evidence type="ECO:0000259" key="5">
    <source>
        <dbReference type="SMART" id="SM00478"/>
    </source>
</evidence>
<dbReference type="CDD" id="cd00056">
    <property type="entry name" value="ENDO3c"/>
    <property type="match status" value="1"/>
</dbReference>
<dbReference type="GO" id="GO:0043916">
    <property type="term" value="F:DNA-7-methylguanine glycosylase activity"/>
    <property type="evidence" value="ECO:0007669"/>
    <property type="project" value="TreeGrafter"/>
</dbReference>
<dbReference type="GO" id="GO:0032131">
    <property type="term" value="F:alkylated DNA binding"/>
    <property type="evidence" value="ECO:0007669"/>
    <property type="project" value="TreeGrafter"/>
</dbReference>
<dbReference type="GO" id="GO:0006307">
    <property type="term" value="P:DNA alkylation repair"/>
    <property type="evidence" value="ECO:0007669"/>
    <property type="project" value="TreeGrafter"/>
</dbReference>
<comment type="catalytic activity">
    <reaction evidence="1">
        <text>Hydrolysis of alkylated DNA, releasing 3-methyladenine, 3-methylguanine, 7-methylguanine and 7-methyladenine.</text>
        <dbReference type="EC" id="3.2.2.21"/>
    </reaction>
</comment>
<reference evidence="6 7" key="1">
    <citation type="submission" date="2019-06" db="EMBL/GenBank/DDBJ databases">
        <authorList>
            <person name="Li M."/>
        </authorList>
    </citation>
    <scope>NUCLEOTIDE SEQUENCE [LARGE SCALE GENOMIC DNA]</scope>
    <source>
        <strain evidence="6 7">BGMRC6574</strain>
    </source>
</reference>
<organism evidence="6 7">
    <name type="scientific">Pararhizobium mangrovi</name>
    <dbReference type="NCBI Taxonomy" id="2590452"/>
    <lineage>
        <taxon>Bacteria</taxon>
        <taxon>Pseudomonadati</taxon>
        <taxon>Pseudomonadota</taxon>
        <taxon>Alphaproteobacteria</taxon>
        <taxon>Hyphomicrobiales</taxon>
        <taxon>Rhizobiaceae</taxon>
        <taxon>Rhizobium/Agrobacterium group</taxon>
        <taxon>Pararhizobium</taxon>
    </lineage>
</organism>
<dbReference type="SMART" id="SM00478">
    <property type="entry name" value="ENDO3c"/>
    <property type="match status" value="1"/>
</dbReference>
<dbReference type="InterPro" id="IPR051912">
    <property type="entry name" value="Alkylbase_DNA_Glycosylase/TA"/>
</dbReference>
<dbReference type="PANTHER" id="PTHR43003">
    <property type="entry name" value="DNA-3-METHYLADENINE GLYCOSYLASE"/>
    <property type="match status" value="1"/>
</dbReference>
<dbReference type="GO" id="GO:0008725">
    <property type="term" value="F:DNA-3-methyladenine glycosylase activity"/>
    <property type="evidence" value="ECO:0007669"/>
    <property type="project" value="TreeGrafter"/>
</dbReference>
<keyword evidence="7" id="KW-1185">Reference proteome</keyword>
<gene>
    <name evidence="6" type="ORF">FJU11_16875</name>
</gene>
<dbReference type="SUPFAM" id="SSF48150">
    <property type="entry name" value="DNA-glycosylase"/>
    <property type="match status" value="1"/>
</dbReference>
<keyword evidence="4" id="KW-0234">DNA repair</keyword>
<evidence type="ECO:0000313" key="6">
    <source>
        <dbReference type="EMBL" id="TPW25973.1"/>
    </source>
</evidence>
<evidence type="ECO:0000313" key="7">
    <source>
        <dbReference type="Proteomes" id="UP000320314"/>
    </source>
</evidence>
<comment type="caution">
    <text evidence="6">The sequence shown here is derived from an EMBL/GenBank/DDBJ whole genome shotgun (WGS) entry which is preliminary data.</text>
</comment>
<evidence type="ECO:0000256" key="2">
    <source>
        <dbReference type="ARBA" id="ARBA00012000"/>
    </source>
</evidence>
<dbReference type="EMBL" id="VHLH01000041">
    <property type="protein sequence ID" value="TPW25973.1"/>
    <property type="molecule type" value="Genomic_DNA"/>
</dbReference>
<dbReference type="GO" id="GO:0032993">
    <property type="term" value="C:protein-DNA complex"/>
    <property type="evidence" value="ECO:0007669"/>
    <property type="project" value="TreeGrafter"/>
</dbReference>
<dbReference type="GO" id="GO:0006285">
    <property type="term" value="P:base-excision repair, AP site formation"/>
    <property type="evidence" value="ECO:0007669"/>
    <property type="project" value="TreeGrafter"/>
</dbReference>
<dbReference type="Proteomes" id="UP000320314">
    <property type="component" value="Unassembled WGS sequence"/>
</dbReference>
<dbReference type="InterPro" id="IPR011257">
    <property type="entry name" value="DNA_glycosylase"/>
</dbReference>
<proteinExistence type="predicted"/>
<evidence type="ECO:0000256" key="3">
    <source>
        <dbReference type="ARBA" id="ARBA00022763"/>
    </source>
</evidence>
<keyword evidence="3" id="KW-0227">DNA damage</keyword>
<dbReference type="GO" id="GO:0005737">
    <property type="term" value="C:cytoplasm"/>
    <property type="evidence" value="ECO:0007669"/>
    <property type="project" value="TreeGrafter"/>
</dbReference>
<name>A0A506TV79_9HYPH</name>
<dbReference type="PANTHER" id="PTHR43003:SF13">
    <property type="entry name" value="DNA-3-METHYLADENINE GLYCOSYLASE 2"/>
    <property type="match status" value="1"/>
</dbReference>
<dbReference type="OrthoDB" id="9785929at2"/>
<dbReference type="AlphaFoldDB" id="A0A506TV79"/>
<protein>
    <recommendedName>
        <fullName evidence="2">DNA-3-methyladenine glycosylase II</fullName>
        <ecNumber evidence="2">3.2.2.21</ecNumber>
    </recommendedName>
</protein>
<dbReference type="EC" id="3.2.2.21" evidence="2"/>
<feature type="domain" description="HhH-GPD" evidence="5">
    <location>
        <begin position="54"/>
        <end position="203"/>
    </location>
</feature>
<sequence length="214" mass="22772">MRRIEGAEDVARGVAALVAADPRLAPLAERVGTVPLRRDVPGFAGLARIVVGQMISRESAEAIWKRLVAHTDPPTAAAFLHLGSSAHRAIGLSGAKERTLVHLAATVESGALDLAGLCALPGERAIAELTELPGIGRWTAEVYLLFCAGHPDIFPTGDVALQNAVRYAFALDTRPSAGVLAGIAQAWSPWRGVAARLFWAYYSLEIRRNVLPIV</sequence>